<dbReference type="Proteomes" id="UP000005239">
    <property type="component" value="Unassembled WGS sequence"/>
</dbReference>
<dbReference type="AlphaFoldDB" id="A0A2A6BAE6"/>
<gene>
    <name evidence="3" type="primary">WBGene00104866</name>
</gene>
<evidence type="ECO:0000313" key="3">
    <source>
        <dbReference type="EnsemblMetazoa" id="PPA15312.1"/>
    </source>
</evidence>
<organism evidence="3 4">
    <name type="scientific">Pristionchus pacificus</name>
    <name type="common">Parasitic nematode worm</name>
    <dbReference type="NCBI Taxonomy" id="54126"/>
    <lineage>
        <taxon>Eukaryota</taxon>
        <taxon>Metazoa</taxon>
        <taxon>Ecdysozoa</taxon>
        <taxon>Nematoda</taxon>
        <taxon>Chromadorea</taxon>
        <taxon>Rhabditida</taxon>
        <taxon>Rhabditina</taxon>
        <taxon>Diplogasteromorpha</taxon>
        <taxon>Diplogasteroidea</taxon>
        <taxon>Neodiplogasteridae</taxon>
        <taxon>Pristionchus</taxon>
    </lineage>
</organism>
<feature type="region of interest" description="Disordered" evidence="2">
    <location>
        <begin position="143"/>
        <end position="163"/>
    </location>
</feature>
<evidence type="ECO:0000313" key="4">
    <source>
        <dbReference type="Proteomes" id="UP000005239"/>
    </source>
</evidence>
<dbReference type="EnsemblMetazoa" id="PPA15312.1">
    <property type="protein sequence ID" value="PPA15312.1"/>
    <property type="gene ID" value="WBGene00104866"/>
</dbReference>
<feature type="region of interest" description="Disordered" evidence="2">
    <location>
        <begin position="1"/>
        <end position="22"/>
    </location>
</feature>
<reference evidence="4" key="1">
    <citation type="journal article" date="2008" name="Nat. Genet.">
        <title>The Pristionchus pacificus genome provides a unique perspective on nematode lifestyle and parasitism.</title>
        <authorList>
            <person name="Dieterich C."/>
            <person name="Clifton S.W."/>
            <person name="Schuster L.N."/>
            <person name="Chinwalla A."/>
            <person name="Delehaunty K."/>
            <person name="Dinkelacker I."/>
            <person name="Fulton L."/>
            <person name="Fulton R."/>
            <person name="Godfrey J."/>
            <person name="Minx P."/>
            <person name="Mitreva M."/>
            <person name="Roeseler W."/>
            <person name="Tian H."/>
            <person name="Witte H."/>
            <person name="Yang S.P."/>
            <person name="Wilson R.K."/>
            <person name="Sommer R.J."/>
        </authorList>
    </citation>
    <scope>NUCLEOTIDE SEQUENCE [LARGE SCALE GENOMIC DNA]</scope>
    <source>
        <strain evidence="4">PS312</strain>
    </source>
</reference>
<name>A0A2A6BAE6_PRIPA</name>
<accession>A0A8R1YDA0</accession>
<sequence>MAPNFSTASFNHEMNRAQSTTDDKPSLIVLTETNKKYMAEFNRLQEQKRELEQEMSKVADIINKDYPDLPLARIVRNDGYSRYDDEQRLRVRIFLKKMSRKARNMIADALDDELDMKKCIERRIKMNVAELAAVEITWKIEARKRPARASEETEEKTKRPRIE</sequence>
<feature type="coiled-coil region" evidence="1">
    <location>
        <begin position="27"/>
        <end position="64"/>
    </location>
</feature>
<keyword evidence="4" id="KW-1185">Reference proteome</keyword>
<accession>A0A2A6BAE6</accession>
<proteinExistence type="predicted"/>
<protein>
    <submittedName>
        <fullName evidence="3">Uncharacterized protein</fullName>
    </submittedName>
</protein>
<feature type="compositionally biased region" description="Polar residues" evidence="2">
    <location>
        <begin position="1"/>
        <end position="20"/>
    </location>
</feature>
<reference evidence="3" key="2">
    <citation type="submission" date="2022-06" db="UniProtKB">
        <authorList>
            <consortium name="EnsemblMetazoa"/>
        </authorList>
    </citation>
    <scope>IDENTIFICATION</scope>
    <source>
        <strain evidence="3">PS312</strain>
    </source>
</reference>
<evidence type="ECO:0000256" key="1">
    <source>
        <dbReference type="SAM" id="Coils"/>
    </source>
</evidence>
<keyword evidence="1" id="KW-0175">Coiled coil</keyword>
<evidence type="ECO:0000256" key="2">
    <source>
        <dbReference type="SAM" id="MobiDB-lite"/>
    </source>
</evidence>